<dbReference type="InterPro" id="IPR011990">
    <property type="entry name" value="TPR-like_helical_dom_sf"/>
</dbReference>
<dbReference type="Gene3D" id="1.25.40.10">
    <property type="entry name" value="Tetratricopeptide repeat domain"/>
    <property type="match status" value="1"/>
</dbReference>
<feature type="region of interest" description="Disordered" evidence="1">
    <location>
        <begin position="370"/>
        <end position="392"/>
    </location>
</feature>
<organism evidence="2 3">
    <name type="scientific">[Candida] anglica</name>
    <dbReference type="NCBI Taxonomy" id="148631"/>
    <lineage>
        <taxon>Eukaryota</taxon>
        <taxon>Fungi</taxon>
        <taxon>Dikarya</taxon>
        <taxon>Ascomycota</taxon>
        <taxon>Saccharomycotina</taxon>
        <taxon>Pichiomycetes</taxon>
        <taxon>Debaryomycetaceae</taxon>
        <taxon>Kurtzmaniella</taxon>
    </lineage>
</organism>
<feature type="compositionally biased region" description="Acidic residues" evidence="1">
    <location>
        <begin position="378"/>
        <end position="392"/>
    </location>
</feature>
<sequence length="392" mass="43182">MTTSTVELVGKASALLQSSQAERALELLAPHASDKQDDVVYLQTFGEALLENNQVETAYQVLIRGCELDPEAEHGTEKFLYLGQIIGGVDGLNYIDAGLTRLESQLKCIEDDSITPDAALVELGKIYSTKNSIASYLIKKLNQGIFAKIEIWMTDLCMEPEAESQCDNLITSSLKWDPENPEAWSLLASIRISQQRSADAQEALVKAWSLFQIKKTTLEDAASKSQQPGHSDESGDFDVNMEYAELLQPLLTLAKLAIESELYEIAISASSGSQDINESLLESYYYEGLACLLQAKKLHVAANKSGEDYREIQLSSSTDEEAQSFLEDARIALTHGFKLCQGDASEMDEEVAAQVNELLNEVGGPLMSELLPKRGGAEEYEGWEEDIESDEE</sequence>
<evidence type="ECO:0000313" key="3">
    <source>
        <dbReference type="Proteomes" id="UP001497600"/>
    </source>
</evidence>
<evidence type="ECO:0000256" key="1">
    <source>
        <dbReference type="SAM" id="MobiDB-lite"/>
    </source>
</evidence>
<protein>
    <submittedName>
        <fullName evidence="2">Assembly chaperone of RPL4</fullName>
    </submittedName>
</protein>
<reference evidence="2 3" key="1">
    <citation type="submission" date="2024-01" db="EMBL/GenBank/DDBJ databases">
        <authorList>
            <consortium name="Genoscope - CEA"/>
            <person name="William W."/>
        </authorList>
    </citation>
    <scope>NUCLEOTIDE SEQUENCE [LARGE SCALE GENOMIC DNA]</scope>
    <source>
        <strain evidence="2 3">29B2s-10</strain>
    </source>
</reference>
<evidence type="ECO:0000313" key="2">
    <source>
        <dbReference type="EMBL" id="CAK7903474.1"/>
    </source>
</evidence>
<accession>A0ABP0ECC5</accession>
<dbReference type="CDD" id="cd24142">
    <property type="entry name" value="ACL4-like"/>
    <property type="match status" value="1"/>
</dbReference>
<dbReference type="Proteomes" id="UP001497600">
    <property type="component" value="Chromosome D"/>
</dbReference>
<name>A0ABP0ECC5_9ASCO</name>
<dbReference type="EMBL" id="OZ004256">
    <property type="protein sequence ID" value="CAK7903474.1"/>
    <property type="molecule type" value="Genomic_DNA"/>
</dbReference>
<gene>
    <name evidence="2" type="primary">ACL4</name>
    <name evidence="2" type="ORF">CAAN4_D04742</name>
</gene>
<dbReference type="SUPFAM" id="SSF48452">
    <property type="entry name" value="TPR-like"/>
    <property type="match status" value="1"/>
</dbReference>
<keyword evidence="3" id="KW-1185">Reference proteome</keyword>
<proteinExistence type="predicted"/>